<proteinExistence type="predicted"/>
<name>C8PP56_9SPIR</name>
<comment type="caution">
    <text evidence="1">The sequence shown here is derived from an EMBL/GenBank/DDBJ whole genome shotgun (WGS) entry which is preliminary data.</text>
</comment>
<evidence type="ECO:0000313" key="2">
    <source>
        <dbReference type="Proteomes" id="UP000004509"/>
    </source>
</evidence>
<accession>C8PP56</accession>
<sequence>MFSRRLDNCAFLFGILGIHRYNPFKLLRRRVPIVQQQPFFPSARINFIISQL</sequence>
<protein>
    <submittedName>
        <fullName evidence="1">Uncharacterized protein</fullName>
    </submittedName>
</protein>
<reference evidence="1 2" key="1">
    <citation type="submission" date="2009-07" db="EMBL/GenBank/DDBJ databases">
        <authorList>
            <person name="Madupu R."/>
            <person name="Sebastian Y."/>
            <person name="Durkin A.S."/>
            <person name="Torralba M."/>
            <person name="Methe B."/>
            <person name="Sutton G.G."/>
            <person name="Strausberg R.L."/>
            <person name="Nelson K.E."/>
        </authorList>
    </citation>
    <scope>NUCLEOTIDE SEQUENCE [LARGE SCALE GENOMIC DNA]</scope>
    <source>
        <strain evidence="1 2">ATCC 35580</strain>
    </source>
</reference>
<organism evidence="1 2">
    <name type="scientific">Treponema vincentii ATCC 35580</name>
    <dbReference type="NCBI Taxonomy" id="596324"/>
    <lineage>
        <taxon>Bacteria</taxon>
        <taxon>Pseudomonadati</taxon>
        <taxon>Spirochaetota</taxon>
        <taxon>Spirochaetia</taxon>
        <taxon>Spirochaetales</taxon>
        <taxon>Treponemataceae</taxon>
        <taxon>Treponema</taxon>
    </lineage>
</organism>
<dbReference type="Proteomes" id="UP000004509">
    <property type="component" value="Unassembled WGS sequence"/>
</dbReference>
<dbReference type="EMBL" id="ACYH01000027">
    <property type="protein sequence ID" value="EEV20628.1"/>
    <property type="molecule type" value="Genomic_DNA"/>
</dbReference>
<gene>
    <name evidence="1" type="ORF">TREVI0001_1799</name>
</gene>
<dbReference type="STRING" id="596324.TREVI0001_1799"/>
<dbReference type="AlphaFoldDB" id="C8PP56"/>
<evidence type="ECO:0000313" key="1">
    <source>
        <dbReference type="EMBL" id="EEV20628.1"/>
    </source>
</evidence>